<protein>
    <submittedName>
        <fullName evidence="1">Uncharacterized protein</fullName>
    </submittedName>
</protein>
<evidence type="ECO:0000313" key="4">
    <source>
        <dbReference type="Proteomes" id="UP000326453"/>
    </source>
</evidence>
<dbReference type="EMBL" id="CP044426">
    <property type="protein sequence ID" value="QFG38329.1"/>
    <property type="molecule type" value="Genomic_DNA"/>
</dbReference>
<organism evidence="1 4">
    <name type="scientific">Paracoccus pantotrophus</name>
    <name type="common">Thiosphaera pantotropha</name>
    <dbReference type="NCBI Taxonomy" id="82367"/>
    <lineage>
        <taxon>Bacteria</taxon>
        <taxon>Pseudomonadati</taxon>
        <taxon>Pseudomonadota</taxon>
        <taxon>Alphaproteobacteria</taxon>
        <taxon>Rhodobacterales</taxon>
        <taxon>Paracoccaceae</taxon>
        <taxon>Paracoccus</taxon>
    </lineage>
</organism>
<dbReference type="RefSeq" id="WP_147427509.1">
    <property type="nucleotide sequence ID" value="NZ_CP044426.1"/>
</dbReference>
<keyword evidence="3" id="KW-1185">Reference proteome</keyword>
<gene>
    <name evidence="2" type="ORF">BDE18_0383</name>
    <name evidence="1" type="ORF">ESD82_20095</name>
</gene>
<reference evidence="2 3" key="1">
    <citation type="submission" date="2018-10" db="EMBL/GenBank/DDBJ databases">
        <title>Genomic Encyclopedia of Archaeal and Bacterial Type Strains, Phase II (KMG-II): from individual species to whole genera.</title>
        <authorList>
            <person name="Goeker M."/>
        </authorList>
    </citation>
    <scope>NUCLEOTIDE SEQUENCE [LARGE SCALE GENOMIC DNA]</scope>
    <source>
        <strain evidence="3">ATCC 35512 / DSM 2944 / CIP 106514 / LMD 82.5 / NBRC 102493 / NCCB 82005 / GB17</strain>
        <strain evidence="2">DSM 2944</strain>
    </source>
</reference>
<dbReference type="EMBL" id="RBLI01000001">
    <property type="protein sequence ID" value="RKS51152.1"/>
    <property type="molecule type" value="Genomic_DNA"/>
</dbReference>
<evidence type="ECO:0000313" key="3">
    <source>
        <dbReference type="Proteomes" id="UP000273626"/>
    </source>
</evidence>
<name>A0AAE6NXJ3_PARPN</name>
<dbReference type="KEGG" id="ppan:ESD82_20095"/>
<reference evidence="1 4" key="2">
    <citation type="submission" date="2019-01" db="EMBL/GenBank/DDBJ databases">
        <title>Complete Genome Sequence and Annotation of the Paracoccus pantotrophus type strain DSM 2944.</title>
        <authorList>
            <person name="Bockwoldt J.A."/>
            <person name="Zimmermann M."/>
            <person name="Tiso T."/>
            <person name="Blank L.M."/>
        </authorList>
    </citation>
    <scope>NUCLEOTIDE SEQUENCE [LARGE SCALE GENOMIC DNA]</scope>
    <source>
        <strain evidence="1 4">DSM 2944</strain>
    </source>
</reference>
<proteinExistence type="predicted"/>
<evidence type="ECO:0000313" key="2">
    <source>
        <dbReference type="EMBL" id="RKS51152.1"/>
    </source>
</evidence>
<sequence>MSTDSYDCTSADVPWEWWAGKDEEYFTIGPRATREQAIQEAIDDGICEWPVDGSDPEEWEHRICLIEAQQAPLRLADWIDADTVLERADESVSDSNRATEYDEGPWFEATPEQEADLVARLRRACDEWQAAHKLTFNAQSFSAVRTRDFVVVPAGRGEMPEEGGAA</sequence>
<accession>A0AAE6NXJ3</accession>
<dbReference type="GeneID" id="51372901"/>
<dbReference type="Proteomes" id="UP000326453">
    <property type="component" value="Chromosome 1"/>
</dbReference>
<evidence type="ECO:0000313" key="1">
    <source>
        <dbReference type="EMBL" id="QFG38329.1"/>
    </source>
</evidence>
<dbReference type="Proteomes" id="UP000273626">
    <property type="component" value="Unassembled WGS sequence"/>
</dbReference>
<dbReference type="AlphaFoldDB" id="A0AAE6NXJ3"/>